<dbReference type="PANTHER" id="PTHR46208:SF1">
    <property type="entry name" value="MITOCHONDRIAL IMPORT RECEPTOR SUBUNIT TOM70"/>
    <property type="match status" value="1"/>
</dbReference>
<dbReference type="InterPro" id="IPR011990">
    <property type="entry name" value="TPR-like_helical_dom_sf"/>
</dbReference>
<feature type="repeat" description="TPR" evidence="10">
    <location>
        <begin position="315"/>
        <end position="348"/>
    </location>
</feature>
<evidence type="ECO:0000256" key="9">
    <source>
        <dbReference type="ARBA" id="ARBA00038030"/>
    </source>
</evidence>
<dbReference type="AlphaFoldDB" id="A0A1B2JE56"/>
<dbReference type="InterPro" id="IPR019734">
    <property type="entry name" value="TPR_rpt"/>
</dbReference>
<evidence type="ECO:0000256" key="3">
    <source>
        <dbReference type="ARBA" id="ARBA00022737"/>
    </source>
</evidence>
<protein>
    <submittedName>
        <fullName evidence="13">BA75_02267T0</fullName>
    </submittedName>
</protein>
<evidence type="ECO:0000313" key="14">
    <source>
        <dbReference type="Proteomes" id="UP000094565"/>
    </source>
</evidence>
<evidence type="ECO:0000256" key="6">
    <source>
        <dbReference type="ARBA" id="ARBA00022989"/>
    </source>
</evidence>
<dbReference type="EMBL" id="CP014585">
    <property type="protein sequence ID" value="ANZ76181.1"/>
    <property type="molecule type" value="Genomic_DNA"/>
</dbReference>
<evidence type="ECO:0000256" key="2">
    <source>
        <dbReference type="ARBA" id="ARBA00022692"/>
    </source>
</evidence>
<dbReference type="Pfam" id="PF13181">
    <property type="entry name" value="TPR_8"/>
    <property type="match status" value="1"/>
</dbReference>
<name>A0A1B2JE56_PICPA</name>
<accession>A0A1B2JE56</accession>
<evidence type="ECO:0000256" key="1">
    <source>
        <dbReference type="ARBA" id="ARBA00004572"/>
    </source>
</evidence>
<reference evidence="13 14" key="1">
    <citation type="submission" date="2016-02" db="EMBL/GenBank/DDBJ databases">
        <title>Comparative genomic and transcriptomic foundation for Pichia pastoris.</title>
        <authorList>
            <person name="Love K.R."/>
            <person name="Shah K.A."/>
            <person name="Whittaker C.A."/>
            <person name="Wu J."/>
            <person name="Bartlett M.C."/>
            <person name="Ma D."/>
            <person name="Leeson R.L."/>
            <person name="Priest M."/>
            <person name="Young S.K."/>
            <person name="Love J.C."/>
        </authorList>
    </citation>
    <scope>NUCLEOTIDE SEQUENCE [LARGE SCALE GENOMIC DNA]</scope>
    <source>
        <strain evidence="13 14">ATCC 28485</strain>
    </source>
</reference>
<keyword evidence="6" id="KW-1133">Transmembrane helix</keyword>
<comment type="similarity">
    <text evidence="9">Belongs to the Tom70 family.</text>
</comment>
<evidence type="ECO:0000313" key="13">
    <source>
        <dbReference type="EMBL" id="ANZ76181.1"/>
    </source>
</evidence>
<dbReference type="Proteomes" id="UP000094565">
    <property type="component" value="Chromosome 2"/>
</dbReference>
<evidence type="ECO:0000256" key="11">
    <source>
        <dbReference type="SAM" id="Coils"/>
    </source>
</evidence>
<feature type="coiled-coil region" evidence="11">
    <location>
        <begin position="523"/>
        <end position="550"/>
    </location>
</feature>
<evidence type="ECO:0000256" key="5">
    <source>
        <dbReference type="ARBA" id="ARBA00022803"/>
    </source>
</evidence>
<dbReference type="SUPFAM" id="SSF48452">
    <property type="entry name" value="TPR-like"/>
    <property type="match status" value="3"/>
</dbReference>
<dbReference type="SMART" id="SM00028">
    <property type="entry name" value="TPR"/>
    <property type="match status" value="9"/>
</dbReference>
<comment type="subcellular location">
    <subcellularLocation>
        <location evidence="1">Mitochondrion outer membrane</location>
        <topology evidence="1">Single-pass membrane protein</topology>
    </subcellularLocation>
</comment>
<keyword evidence="2" id="KW-0812">Transmembrane</keyword>
<dbReference type="GO" id="GO:0030943">
    <property type="term" value="F:mitochondrion targeting sequence binding"/>
    <property type="evidence" value="ECO:0007669"/>
    <property type="project" value="TreeGrafter"/>
</dbReference>
<keyword evidence="3" id="KW-0677">Repeat</keyword>
<keyword evidence="4" id="KW-1000">Mitochondrion outer membrane</keyword>
<dbReference type="GO" id="GO:0008320">
    <property type="term" value="F:protein transmembrane transporter activity"/>
    <property type="evidence" value="ECO:0007669"/>
    <property type="project" value="TreeGrafter"/>
</dbReference>
<sequence length="605" mass="67457">MSDQSFWNSTVKFVSSHKAVITLTTIAGASTLAYLYYATNATSKSDSSATGSSKNKKKKNKKQTVQETSNADAPYPFDNEGKPQINEEIIGRLTEEEKNTWAQSLKETGNRAFKADDYETALEYYNLALLCKKDPAFYSNSSACWACLGDNEKVIEYSTKALELKPDYAKCLMRRAAAYEKIEEYEKALYDLTVLTIYESTIADKSIQSMLERILTKQANYVMEKQLKDFVPQLPSASSIASLLGSFTEDSVSDVFGTEIPEDGTGDKFLYEALQDFKTATADSYEHADVALNQAVSKYADVTVSSDEATKKKAAMAHEYLGQFYFLKNVTAVAQEHLKRAIELSPRPRSHVILALTYIDKDLLNEAEVEFQKAMAINANDPDIYYQRGQLSYLRGDLANASENFETCKRLNPKNVYAYIQLACISYREGKIEEAVERFVQAKRTFPTSPEVPNYYGEILVDKNDTEDAIKQFDIAIKLQRSLSTVSIGALGILNKATILARRNEFPQAIELLEEAIQVDPKSELAAVQLAQIKLQLNQAEEAIVLFEKTAKLARSPEEKQHAISFAEAAKIQARVKKDPALSKRVEEIIAQAQGNQNEATAASG</sequence>
<proteinExistence type="inferred from homology"/>
<dbReference type="GO" id="GO:0005741">
    <property type="term" value="C:mitochondrial outer membrane"/>
    <property type="evidence" value="ECO:0007669"/>
    <property type="project" value="UniProtKB-SubCell"/>
</dbReference>
<evidence type="ECO:0000256" key="10">
    <source>
        <dbReference type="PROSITE-ProRule" id="PRU00339"/>
    </source>
</evidence>
<feature type="compositionally biased region" description="Low complexity" evidence="12">
    <location>
        <begin position="43"/>
        <end position="53"/>
    </location>
</feature>
<keyword evidence="5 10" id="KW-0802">TPR repeat</keyword>
<dbReference type="PROSITE" id="PS50005">
    <property type="entry name" value="TPR"/>
    <property type="match status" value="4"/>
</dbReference>
<dbReference type="Gene3D" id="1.25.40.10">
    <property type="entry name" value="Tetratricopeptide repeat domain"/>
    <property type="match status" value="2"/>
</dbReference>
<evidence type="ECO:0000256" key="12">
    <source>
        <dbReference type="SAM" id="MobiDB-lite"/>
    </source>
</evidence>
<organism evidence="13 14">
    <name type="scientific">Komagataella pastoris</name>
    <name type="common">Yeast</name>
    <name type="synonym">Pichia pastoris</name>
    <dbReference type="NCBI Taxonomy" id="4922"/>
    <lineage>
        <taxon>Eukaryota</taxon>
        <taxon>Fungi</taxon>
        <taxon>Dikarya</taxon>
        <taxon>Ascomycota</taxon>
        <taxon>Saccharomycotina</taxon>
        <taxon>Pichiomycetes</taxon>
        <taxon>Pichiales</taxon>
        <taxon>Pichiaceae</taxon>
        <taxon>Komagataella</taxon>
    </lineage>
</organism>
<evidence type="ECO:0000256" key="4">
    <source>
        <dbReference type="ARBA" id="ARBA00022787"/>
    </source>
</evidence>
<feature type="repeat" description="TPR" evidence="10">
    <location>
        <begin position="490"/>
        <end position="523"/>
    </location>
</feature>
<keyword evidence="7" id="KW-0496">Mitochondrion</keyword>
<evidence type="ECO:0000256" key="7">
    <source>
        <dbReference type="ARBA" id="ARBA00023128"/>
    </source>
</evidence>
<dbReference type="OrthoDB" id="2942533at2759"/>
<keyword evidence="8" id="KW-0472">Membrane</keyword>
<feature type="region of interest" description="Disordered" evidence="12">
    <location>
        <begin position="43"/>
        <end position="82"/>
    </location>
</feature>
<dbReference type="Pfam" id="PF14559">
    <property type="entry name" value="TPR_19"/>
    <property type="match status" value="1"/>
</dbReference>
<evidence type="ECO:0000256" key="8">
    <source>
        <dbReference type="ARBA" id="ARBA00023136"/>
    </source>
</evidence>
<keyword evidence="14" id="KW-1185">Reference proteome</keyword>
<dbReference type="GO" id="GO:0045039">
    <property type="term" value="P:protein insertion into mitochondrial inner membrane"/>
    <property type="evidence" value="ECO:0007669"/>
    <property type="project" value="TreeGrafter"/>
</dbReference>
<feature type="repeat" description="TPR" evidence="10">
    <location>
        <begin position="382"/>
        <end position="415"/>
    </location>
</feature>
<dbReference type="PANTHER" id="PTHR46208">
    <property type="entry name" value="MITOCHONDRIAL IMPORT RECEPTOR SUBUNIT TOM70"/>
    <property type="match status" value="1"/>
</dbReference>
<feature type="repeat" description="TPR" evidence="10">
    <location>
        <begin position="416"/>
        <end position="449"/>
    </location>
</feature>
<keyword evidence="11" id="KW-0175">Coiled coil</keyword>
<gene>
    <name evidence="13" type="primary">TOM70</name>
    <name evidence="13" type="ORF">ATY40_BA7502267</name>
</gene>
<dbReference type="GO" id="GO:0030150">
    <property type="term" value="P:protein import into mitochondrial matrix"/>
    <property type="evidence" value="ECO:0007669"/>
    <property type="project" value="TreeGrafter"/>
</dbReference>